<feature type="compositionally biased region" description="Basic and acidic residues" evidence="3">
    <location>
        <begin position="980"/>
        <end position="991"/>
    </location>
</feature>
<evidence type="ECO:0000256" key="1">
    <source>
        <dbReference type="ARBA" id="ARBA00022450"/>
    </source>
</evidence>
<keyword evidence="2" id="KW-0597">Phosphoprotein</keyword>
<dbReference type="PROSITE" id="PS00012">
    <property type="entry name" value="PHOSPHOPANTETHEINE"/>
    <property type="match status" value="1"/>
</dbReference>
<dbReference type="STRING" id="400727.A0A2T7PN02"/>
<dbReference type="Pfam" id="PF13570">
    <property type="entry name" value="Beta-prop_ACSF4"/>
    <property type="match status" value="1"/>
</dbReference>
<organism evidence="5 6">
    <name type="scientific">Pomacea canaliculata</name>
    <name type="common">Golden apple snail</name>
    <dbReference type="NCBI Taxonomy" id="400727"/>
    <lineage>
        <taxon>Eukaryota</taxon>
        <taxon>Metazoa</taxon>
        <taxon>Spiralia</taxon>
        <taxon>Lophotrochozoa</taxon>
        <taxon>Mollusca</taxon>
        <taxon>Gastropoda</taxon>
        <taxon>Caenogastropoda</taxon>
        <taxon>Architaenioglossa</taxon>
        <taxon>Ampullarioidea</taxon>
        <taxon>Ampullariidae</taxon>
        <taxon>Pomacea</taxon>
    </lineage>
</organism>
<dbReference type="PANTHER" id="PTHR44394:SF1">
    <property type="entry name" value="BETA-ALANINE-ACTIVATING ENZYME"/>
    <property type="match status" value="1"/>
</dbReference>
<dbReference type="SUPFAM" id="SSF56801">
    <property type="entry name" value="Acetyl-CoA synthetase-like"/>
    <property type="match status" value="1"/>
</dbReference>
<protein>
    <recommendedName>
        <fullName evidence="4">Carrier domain-containing protein</fullName>
    </recommendedName>
</protein>
<dbReference type="Gene3D" id="2.130.10.10">
    <property type="entry name" value="YVTN repeat-like/Quinoprotein amine dehydrogenase"/>
    <property type="match status" value="3"/>
</dbReference>
<dbReference type="InterPro" id="IPR052091">
    <property type="entry name" value="Beta-ala_Activ/Resist"/>
</dbReference>
<reference evidence="5 6" key="1">
    <citation type="submission" date="2018-04" db="EMBL/GenBank/DDBJ databases">
        <title>The genome of golden apple snail Pomacea canaliculata provides insight into stress tolerance and invasive adaptation.</title>
        <authorList>
            <person name="Liu C."/>
            <person name="Liu B."/>
            <person name="Ren Y."/>
            <person name="Zhang Y."/>
            <person name="Wang H."/>
            <person name="Li S."/>
            <person name="Jiang F."/>
            <person name="Yin L."/>
            <person name="Zhang G."/>
            <person name="Qian W."/>
            <person name="Fan W."/>
        </authorList>
    </citation>
    <scope>NUCLEOTIDE SEQUENCE [LARGE SCALE GENOMIC DNA]</scope>
    <source>
        <strain evidence="5">SZHN2017</strain>
        <tissue evidence="5">Muscle</tissue>
    </source>
</reference>
<dbReference type="Proteomes" id="UP000245119">
    <property type="component" value="Linkage Group LG3"/>
</dbReference>
<dbReference type="AlphaFoldDB" id="A0A2T7PN02"/>
<keyword evidence="6" id="KW-1185">Reference proteome</keyword>
<dbReference type="InterPro" id="IPR011047">
    <property type="entry name" value="Quinoprotein_ADH-like_sf"/>
</dbReference>
<dbReference type="SUPFAM" id="SSF47336">
    <property type="entry name" value="ACP-like"/>
    <property type="match status" value="1"/>
</dbReference>
<dbReference type="InterPro" id="IPR015943">
    <property type="entry name" value="WD40/YVTN_repeat-like_dom_sf"/>
</dbReference>
<dbReference type="Gene3D" id="3.30.300.30">
    <property type="match status" value="1"/>
</dbReference>
<dbReference type="EMBL" id="PZQS01000003">
    <property type="protein sequence ID" value="PVD34799.1"/>
    <property type="molecule type" value="Genomic_DNA"/>
</dbReference>
<dbReference type="Gene3D" id="3.40.50.12780">
    <property type="entry name" value="N-terminal domain of ligase-like"/>
    <property type="match status" value="1"/>
</dbReference>
<dbReference type="Pfam" id="PF00550">
    <property type="entry name" value="PP-binding"/>
    <property type="match status" value="1"/>
</dbReference>
<dbReference type="InterPro" id="IPR045851">
    <property type="entry name" value="AMP-bd_C_sf"/>
</dbReference>
<evidence type="ECO:0000313" key="5">
    <source>
        <dbReference type="EMBL" id="PVD34799.1"/>
    </source>
</evidence>
<dbReference type="PROSITE" id="PS50075">
    <property type="entry name" value="CARRIER"/>
    <property type="match status" value="1"/>
</dbReference>
<dbReference type="InterPro" id="IPR009081">
    <property type="entry name" value="PP-bd_ACP"/>
</dbReference>
<evidence type="ECO:0000313" key="6">
    <source>
        <dbReference type="Proteomes" id="UP000245119"/>
    </source>
</evidence>
<sequence>MRKGQHSSITCNDEQTAVSRCNKRILQTSSAFYPFGTDGQGFVEHSLHHLSVHHIIVDFTTFETLQPLLFHLNARLLHSSSLLSFGLHLVHLKWESLHRTHLQYFPSLAYCITTSGTTGSPKIVRVPHSCIVPNIHDLRKEFMPSVGDITFLASPLTFDPSLVDIFVTLSSGAALLIVPNEVKMSPDHLLIMLHMRHRVTILQTTPTVLKRFDAETLKKTLLGTDTSLRILVLGGEKFPSSTVFDRWCAPTNATTVYNIYGITEVSCWASLYCVRGPTGPFKESVPIGSPLTGTSVKVTDEMGGDISMEWYGGQQEISDESIIVDRFSVLVRTDRQIKRHGKRLNLDTLEQVSRKVKEVEHSCAVFSENQLHLFVVNSNKEAEIDEQMCREVRSYLKLTLPSHYHPDTVTVVCNLPVNAHGKLDVAALIAKQKLGGHQDIAGCSNVESLLQYLWKESLIKPDDVVTSEENFLQSGGDSLKAVQLANNVENKLGCQIPQLLDIILRGTYMNFVSCVKNHMSTLTSTPPEKRRLKRLKRRHKSGSNGEKILQCFPESSLTAADRHDEKKINHSSVSEFDAAKKLKQEGSKIESSLSLYERPCKCCHRQKCAEPDMGNFSASVKPSSLYKKCCAESKSTISHKVASRYSKETVEPYLENLHDVNPDGFAAAVSRGKCVDASPVVGVKRNGQQTVFIGSHSHKLFAIDMATGLEKWCSETGDRIEGTACLSACGQWVIVGSYDHNIYVFDVLTGKEWWKVQTKDVVKCMPATDPASGVIVCGSHDGCIYALNIKDRNVLWQKDAGGGGVFASPTITLNPRTVYAATLSGQVTAMALVDGEQIWKIDLKKPLFSSPTVYKNYIYIGCVDGAMNCLDALSGKMMWTFLAKAPIFSSPTVYSQPGEQTKLLFGSHDRNLYCITDDGQFLWQHICEATVYATPFVFQLCAACIGNGQKASEAFSQDIPSSKQLERDCKINVRRRKSTLKNDVEKTDLSQHEGTQGGGHGQSILSERSSEDQRCTCKNICSETAITDAGFYENVGDSNSAFLSCECNCTLHSSAGQLHSECKLAELKSCISLTACVATNGVVFIVNTRTGAKLGHVKLPGEVFSSPVVVGNHLVVGCRDNCVYCYTLTFETSKQDLTE</sequence>
<feature type="region of interest" description="Disordered" evidence="3">
    <location>
        <begin position="980"/>
        <end position="1005"/>
    </location>
</feature>
<keyword evidence="1" id="KW-0596">Phosphopantetheine</keyword>
<evidence type="ECO:0000256" key="3">
    <source>
        <dbReference type="SAM" id="MobiDB-lite"/>
    </source>
</evidence>
<dbReference type="InterPro" id="IPR036736">
    <property type="entry name" value="ACP-like_sf"/>
</dbReference>
<evidence type="ECO:0000256" key="2">
    <source>
        <dbReference type="ARBA" id="ARBA00022553"/>
    </source>
</evidence>
<comment type="caution">
    <text evidence="5">The sequence shown here is derived from an EMBL/GenBank/DDBJ whole genome shotgun (WGS) entry which is preliminary data.</text>
</comment>
<gene>
    <name evidence="5" type="ORF">C0Q70_06077</name>
</gene>
<dbReference type="SUPFAM" id="SSF50998">
    <property type="entry name" value="Quinoprotein alcohol dehydrogenase-like"/>
    <property type="match status" value="1"/>
</dbReference>
<dbReference type="SMART" id="SM00564">
    <property type="entry name" value="PQQ"/>
    <property type="match status" value="7"/>
</dbReference>
<evidence type="ECO:0000259" key="4">
    <source>
        <dbReference type="PROSITE" id="PS50075"/>
    </source>
</evidence>
<proteinExistence type="predicted"/>
<name>A0A2T7PN02_POMCA</name>
<dbReference type="InterPro" id="IPR042099">
    <property type="entry name" value="ANL_N_sf"/>
</dbReference>
<dbReference type="Gene3D" id="1.10.1200.10">
    <property type="entry name" value="ACP-like"/>
    <property type="match status" value="1"/>
</dbReference>
<dbReference type="GO" id="GO:0043041">
    <property type="term" value="P:amino acid activation for nonribosomal peptide biosynthetic process"/>
    <property type="evidence" value="ECO:0007669"/>
    <property type="project" value="TreeGrafter"/>
</dbReference>
<dbReference type="Pfam" id="PF00501">
    <property type="entry name" value="AMP-binding"/>
    <property type="match status" value="1"/>
</dbReference>
<dbReference type="InterPro" id="IPR000873">
    <property type="entry name" value="AMP-dep_synth/lig_dom"/>
</dbReference>
<dbReference type="OrthoDB" id="408177at2759"/>
<dbReference type="InterPro" id="IPR006162">
    <property type="entry name" value="Ppantetheine_attach_site"/>
</dbReference>
<dbReference type="InterPro" id="IPR002372">
    <property type="entry name" value="PQQ_rpt_dom"/>
</dbReference>
<accession>A0A2T7PN02</accession>
<dbReference type="InterPro" id="IPR018391">
    <property type="entry name" value="PQQ_b-propeller_rpt"/>
</dbReference>
<feature type="domain" description="Carrier" evidence="4">
    <location>
        <begin position="444"/>
        <end position="519"/>
    </location>
</feature>
<dbReference type="PANTHER" id="PTHR44394">
    <property type="entry name" value="BETA-ALANINE-ACTIVATING ENZYME"/>
    <property type="match status" value="1"/>
</dbReference>